<organism evidence="5 6">
    <name type="scientific">Paenibacillus psychroresistens</name>
    <dbReference type="NCBI Taxonomy" id="1778678"/>
    <lineage>
        <taxon>Bacteria</taxon>
        <taxon>Bacillati</taxon>
        <taxon>Bacillota</taxon>
        <taxon>Bacilli</taxon>
        <taxon>Bacillales</taxon>
        <taxon>Paenibacillaceae</taxon>
        <taxon>Paenibacillus</taxon>
    </lineage>
</organism>
<dbReference type="SUPFAM" id="SSF51215">
    <property type="entry name" value="Regulatory protein AraC"/>
    <property type="match status" value="1"/>
</dbReference>
<dbReference type="PROSITE" id="PS00041">
    <property type="entry name" value="HTH_ARAC_FAMILY_1"/>
    <property type="match status" value="1"/>
</dbReference>
<keyword evidence="3" id="KW-0804">Transcription</keyword>
<accession>A0A6B8RUI2</accession>
<keyword evidence="2" id="KW-0238">DNA-binding</keyword>
<dbReference type="InterPro" id="IPR020449">
    <property type="entry name" value="Tscrpt_reg_AraC-type_HTH"/>
</dbReference>
<dbReference type="PANTHER" id="PTHR43280">
    <property type="entry name" value="ARAC-FAMILY TRANSCRIPTIONAL REGULATOR"/>
    <property type="match status" value="1"/>
</dbReference>
<dbReference type="SMART" id="SM00342">
    <property type="entry name" value="HTH_ARAC"/>
    <property type="match status" value="1"/>
</dbReference>
<feature type="domain" description="HTH araC/xylS-type" evidence="4">
    <location>
        <begin position="182"/>
        <end position="280"/>
    </location>
</feature>
<evidence type="ECO:0000259" key="4">
    <source>
        <dbReference type="PROSITE" id="PS01124"/>
    </source>
</evidence>
<keyword evidence="6" id="KW-1185">Reference proteome</keyword>
<dbReference type="PANTHER" id="PTHR43280:SF28">
    <property type="entry name" value="HTH-TYPE TRANSCRIPTIONAL ACTIVATOR RHAS"/>
    <property type="match status" value="1"/>
</dbReference>
<dbReference type="CDD" id="cd02208">
    <property type="entry name" value="cupin_RmlC-like"/>
    <property type="match status" value="1"/>
</dbReference>
<dbReference type="PRINTS" id="PR00032">
    <property type="entry name" value="HTHARAC"/>
</dbReference>
<evidence type="ECO:0000256" key="3">
    <source>
        <dbReference type="ARBA" id="ARBA00023163"/>
    </source>
</evidence>
<dbReference type="GO" id="GO:0003700">
    <property type="term" value="F:DNA-binding transcription factor activity"/>
    <property type="evidence" value="ECO:0007669"/>
    <property type="project" value="InterPro"/>
</dbReference>
<reference evidence="6" key="1">
    <citation type="submission" date="2018-11" db="EMBL/GenBank/DDBJ databases">
        <title>Complete genome sequence of Paenibacillus sp. ML311-T8.</title>
        <authorList>
            <person name="Nam Y.-D."/>
            <person name="Kang J."/>
            <person name="Chung W.-H."/>
            <person name="Park Y.S."/>
        </authorList>
    </citation>
    <scope>NUCLEOTIDE SEQUENCE [LARGE SCALE GENOMIC DNA]</scope>
    <source>
        <strain evidence="6">ML311-T8</strain>
    </source>
</reference>
<dbReference type="InterPro" id="IPR014710">
    <property type="entry name" value="RmlC-like_jellyroll"/>
</dbReference>
<dbReference type="InterPro" id="IPR018060">
    <property type="entry name" value="HTH_AraC"/>
</dbReference>
<protein>
    <submittedName>
        <fullName evidence="5">AraC family transcriptional regulator</fullName>
    </submittedName>
</protein>
<dbReference type="InterPro" id="IPR009057">
    <property type="entry name" value="Homeodomain-like_sf"/>
</dbReference>
<evidence type="ECO:0000256" key="2">
    <source>
        <dbReference type="ARBA" id="ARBA00023125"/>
    </source>
</evidence>
<dbReference type="GO" id="GO:0043565">
    <property type="term" value="F:sequence-specific DNA binding"/>
    <property type="evidence" value="ECO:0007669"/>
    <property type="project" value="InterPro"/>
</dbReference>
<name>A0A6B8RUI2_9BACL</name>
<dbReference type="Pfam" id="PF02311">
    <property type="entry name" value="AraC_binding"/>
    <property type="match status" value="1"/>
</dbReference>
<dbReference type="InterPro" id="IPR018062">
    <property type="entry name" value="HTH_AraC-typ_CS"/>
</dbReference>
<dbReference type="Gene3D" id="1.10.10.60">
    <property type="entry name" value="Homeodomain-like"/>
    <property type="match status" value="2"/>
</dbReference>
<dbReference type="EMBL" id="CP034235">
    <property type="protein sequence ID" value="QGQ98946.1"/>
    <property type="molecule type" value="Genomic_DNA"/>
</dbReference>
<sequence length="287" mass="32442">MVQIPLKQSEQAIFANDSLPILLYAGQINEQPTWVFPSHKHDDLCEIIYISEGEGLFTIGNQSFTATKGDILIYNQGILHEEQSNPEHPLKTYFCGIGNLAIEGVEPGTLVPNHLEPVIHAGAYSHQVESYISAIFEELKSQVLGFETVCQNNLVSLIISVIRITNTQTPPKQAVSIDSLGYKIKEYIDKNYTKDIPLNEIANRLYISPYYLSHIFKEETGNTPINYLIQRRVGEAQKLLLNTQQTVQEIAQQVGYENANYFSMMFKKVTGESPSTFRKKQLNRNSI</sequence>
<dbReference type="Pfam" id="PF12833">
    <property type="entry name" value="HTH_18"/>
    <property type="match status" value="1"/>
</dbReference>
<dbReference type="RefSeq" id="WP_155704052.1">
    <property type="nucleotide sequence ID" value="NZ_CP034235.1"/>
</dbReference>
<dbReference type="Gene3D" id="2.60.120.10">
    <property type="entry name" value="Jelly Rolls"/>
    <property type="match status" value="1"/>
</dbReference>
<dbReference type="KEGG" id="ppsc:EHS13_30745"/>
<dbReference type="PROSITE" id="PS01124">
    <property type="entry name" value="HTH_ARAC_FAMILY_2"/>
    <property type="match status" value="1"/>
</dbReference>
<keyword evidence="1" id="KW-0805">Transcription regulation</keyword>
<evidence type="ECO:0000313" key="5">
    <source>
        <dbReference type="EMBL" id="QGQ98946.1"/>
    </source>
</evidence>
<gene>
    <name evidence="5" type="ORF">EHS13_30745</name>
</gene>
<dbReference type="InterPro" id="IPR037923">
    <property type="entry name" value="HTH-like"/>
</dbReference>
<proteinExistence type="predicted"/>
<dbReference type="OrthoDB" id="182534at2"/>
<dbReference type="Proteomes" id="UP000426246">
    <property type="component" value="Chromosome"/>
</dbReference>
<evidence type="ECO:0000313" key="6">
    <source>
        <dbReference type="Proteomes" id="UP000426246"/>
    </source>
</evidence>
<dbReference type="AlphaFoldDB" id="A0A6B8RUI2"/>
<evidence type="ECO:0000256" key="1">
    <source>
        <dbReference type="ARBA" id="ARBA00023015"/>
    </source>
</evidence>
<dbReference type="InterPro" id="IPR003313">
    <property type="entry name" value="AraC-bd"/>
</dbReference>
<dbReference type="SUPFAM" id="SSF46689">
    <property type="entry name" value="Homeodomain-like"/>
    <property type="match status" value="2"/>
</dbReference>